<evidence type="ECO:0000313" key="1">
    <source>
        <dbReference type="EMBL" id="KRX21847.1"/>
    </source>
</evidence>
<name>A0A0V0S5C4_9BILA</name>
<protein>
    <submittedName>
        <fullName evidence="1">Uncharacterized protein</fullName>
    </submittedName>
</protein>
<sequence>MKFKTRQSSTQNLQPIKTNVPTNASWKWHLTIERELLIETGSYGYGTKDRKRGVLSRSAATK</sequence>
<comment type="caution">
    <text evidence="1">The sequence shown here is derived from an EMBL/GenBank/DDBJ whole genome shotgun (WGS) entry which is preliminary data.</text>
</comment>
<organism evidence="1 2">
    <name type="scientific">Trichinella nelsoni</name>
    <dbReference type="NCBI Taxonomy" id="6336"/>
    <lineage>
        <taxon>Eukaryota</taxon>
        <taxon>Metazoa</taxon>
        <taxon>Ecdysozoa</taxon>
        <taxon>Nematoda</taxon>
        <taxon>Enoplea</taxon>
        <taxon>Dorylaimia</taxon>
        <taxon>Trichinellida</taxon>
        <taxon>Trichinellidae</taxon>
        <taxon>Trichinella</taxon>
    </lineage>
</organism>
<dbReference type="EMBL" id="JYDL01000036">
    <property type="protein sequence ID" value="KRX21847.1"/>
    <property type="molecule type" value="Genomic_DNA"/>
</dbReference>
<dbReference type="AlphaFoldDB" id="A0A0V0S5C4"/>
<dbReference type="Proteomes" id="UP000054630">
    <property type="component" value="Unassembled WGS sequence"/>
</dbReference>
<keyword evidence="2" id="KW-1185">Reference proteome</keyword>
<proteinExistence type="predicted"/>
<gene>
    <name evidence="1" type="ORF">T07_12864</name>
</gene>
<accession>A0A0V0S5C4</accession>
<evidence type="ECO:0000313" key="2">
    <source>
        <dbReference type="Proteomes" id="UP000054630"/>
    </source>
</evidence>
<reference evidence="1 2" key="1">
    <citation type="submission" date="2015-01" db="EMBL/GenBank/DDBJ databases">
        <title>Evolution of Trichinella species and genotypes.</title>
        <authorList>
            <person name="Korhonen P.K."/>
            <person name="Edoardo P."/>
            <person name="Giuseppe L.R."/>
            <person name="Gasser R.B."/>
        </authorList>
    </citation>
    <scope>NUCLEOTIDE SEQUENCE [LARGE SCALE GENOMIC DNA]</scope>
    <source>
        <strain evidence="1">ISS37</strain>
    </source>
</reference>